<evidence type="ECO:0000313" key="2">
    <source>
        <dbReference type="EMBL" id="MER7186092.1"/>
    </source>
</evidence>
<feature type="region of interest" description="Disordered" evidence="1">
    <location>
        <begin position="216"/>
        <end position="330"/>
    </location>
</feature>
<feature type="compositionally biased region" description="Polar residues" evidence="1">
    <location>
        <begin position="777"/>
        <end position="793"/>
    </location>
</feature>
<feature type="compositionally biased region" description="Low complexity" evidence="1">
    <location>
        <begin position="608"/>
        <end position="650"/>
    </location>
</feature>
<dbReference type="EMBL" id="JBEPEK010000534">
    <property type="protein sequence ID" value="MER7186092.1"/>
    <property type="molecule type" value="Genomic_DNA"/>
</dbReference>
<gene>
    <name evidence="2" type="ORF">ABT404_42660</name>
</gene>
<protein>
    <submittedName>
        <fullName evidence="2">WXG100 family type VII secretion target</fullName>
    </submittedName>
</protein>
<dbReference type="Proteomes" id="UP001474181">
    <property type="component" value="Unassembled WGS sequence"/>
</dbReference>
<accession>A0ABV1XAN6</accession>
<feature type="compositionally biased region" description="Gly residues" evidence="1">
    <location>
        <begin position="316"/>
        <end position="330"/>
    </location>
</feature>
<feature type="compositionally biased region" description="Gly residues" evidence="1">
    <location>
        <begin position="285"/>
        <end position="295"/>
    </location>
</feature>
<feature type="region of interest" description="Disordered" evidence="1">
    <location>
        <begin position="507"/>
        <end position="674"/>
    </location>
</feature>
<feature type="compositionally biased region" description="Acidic residues" evidence="1">
    <location>
        <begin position="535"/>
        <end position="545"/>
    </location>
</feature>
<feature type="region of interest" description="Disordered" evidence="1">
    <location>
        <begin position="1"/>
        <end position="23"/>
    </location>
</feature>
<feature type="region of interest" description="Disordered" evidence="1">
    <location>
        <begin position="425"/>
        <end position="495"/>
    </location>
</feature>
<feature type="compositionally biased region" description="Acidic residues" evidence="1">
    <location>
        <begin position="469"/>
        <end position="480"/>
    </location>
</feature>
<feature type="compositionally biased region" description="Polar residues" evidence="1">
    <location>
        <begin position="216"/>
        <end position="233"/>
    </location>
</feature>
<organism evidence="2 3">
    <name type="scientific">Streptomyces hyaluromycini</name>
    <dbReference type="NCBI Taxonomy" id="1377993"/>
    <lineage>
        <taxon>Bacteria</taxon>
        <taxon>Bacillati</taxon>
        <taxon>Actinomycetota</taxon>
        <taxon>Actinomycetes</taxon>
        <taxon>Kitasatosporales</taxon>
        <taxon>Streptomycetaceae</taxon>
        <taxon>Streptomyces</taxon>
    </lineage>
</organism>
<sequence>MPDYNSGGFHQGDDGAIFGDPDGSSNGSVSDYDNWDWKQIKAAVYGMSSGVSTDANLAHARSIANPQSLLDAANAFYHIQLTLEGVTKSLVDQAKALAGDNGPWGGTAADSFLDMMTNFSRQVKANADVLSGGSTGDHSVPHQLANNAIAFQSAQNKLAEIDVFYANEAQQMGVTPMSDGLIPISQKPELVAMMTDDMRAVLKNLAHSYQVTTDAIVNPTPVTSPTDNPNGSGDDNGLPDPNSDPNTDANLGGGSDSGLGDLGDNGNLSDLSGYPNTGLDSGSDSGLGTGDGIGDVGDLASLDGSGDPTSFPGDLGLDGGADSGLGSGDGIGDLGDLGDLGSLDPSAIDSALNPLSFPGLGSLSGLGSSGLGADGESSLGGLSTADPAAFGDTGLNDGLNDGLGNGLTDGLGDGLTDGLASDALSPSQLATSSGMPYMPGMGGTGANGAGLTSEPTDASGLLDSSADPWEGEEAPGDEVGSELGTAAGGEGLGTAGMPYMPAMGGMGGASGAGRDGAGERSDASGLLDGSTEPWEGAEESGDDEAGSPTGALPGVPYLPGFGTTTGPATRATRGRADDRADTSTAENADENADESTAESTDVNADVNAGQGAVEPAAAEGGTAAEPAPGTAPETETATAAAPRTAPVAVGSDGLPLTADHPGDHGDDVDDGAEDFSAWEAGTGAAGFVPLLWALRGDREREADPEQAESAEPRTTWQPDRTATGSPAGTGTAALGEAMCGDGGPAPEEPEAPEESAEAGEEPEEEPAARGIADLLVQHQSTWGTVPGDSTATL</sequence>
<feature type="compositionally biased region" description="Low complexity" evidence="1">
    <location>
        <begin position="562"/>
        <end position="571"/>
    </location>
</feature>
<feature type="compositionally biased region" description="Low complexity" evidence="1">
    <location>
        <begin position="264"/>
        <end position="284"/>
    </location>
</feature>
<feature type="region of interest" description="Disordered" evidence="1">
    <location>
        <begin position="696"/>
        <end position="793"/>
    </location>
</feature>
<proteinExistence type="predicted"/>
<feature type="compositionally biased region" description="Acidic residues" evidence="1">
    <location>
        <begin position="747"/>
        <end position="765"/>
    </location>
</feature>
<feature type="compositionally biased region" description="Gly residues" evidence="1">
    <location>
        <begin position="251"/>
        <end position="263"/>
    </location>
</feature>
<reference evidence="2 3" key="1">
    <citation type="submission" date="2024-06" db="EMBL/GenBank/DDBJ databases">
        <title>The Natural Products Discovery Center: Release of the First 8490 Sequenced Strains for Exploring Actinobacteria Biosynthetic Diversity.</title>
        <authorList>
            <person name="Kalkreuter E."/>
            <person name="Kautsar S.A."/>
            <person name="Yang D."/>
            <person name="Bader C.D."/>
            <person name="Teijaro C.N."/>
            <person name="Fluegel L."/>
            <person name="Davis C.M."/>
            <person name="Simpson J.R."/>
            <person name="Lauterbach L."/>
            <person name="Steele A.D."/>
            <person name="Gui C."/>
            <person name="Meng S."/>
            <person name="Li G."/>
            <person name="Viehrig K."/>
            <person name="Ye F."/>
            <person name="Su P."/>
            <person name="Kiefer A.F."/>
            <person name="Nichols A."/>
            <person name="Cepeda A.J."/>
            <person name="Yan W."/>
            <person name="Fan B."/>
            <person name="Jiang Y."/>
            <person name="Adhikari A."/>
            <person name="Zheng C.-J."/>
            <person name="Schuster L."/>
            <person name="Cowan T.M."/>
            <person name="Smanski M.J."/>
            <person name="Chevrette M.G."/>
            <person name="De Carvalho L.P.S."/>
            <person name="Shen B."/>
        </authorList>
    </citation>
    <scope>NUCLEOTIDE SEQUENCE [LARGE SCALE GENOMIC DNA]</scope>
    <source>
        <strain evidence="2 3">NPDC000234</strain>
    </source>
</reference>
<evidence type="ECO:0000256" key="1">
    <source>
        <dbReference type="SAM" id="MobiDB-lite"/>
    </source>
</evidence>
<evidence type="ECO:0000313" key="3">
    <source>
        <dbReference type="Proteomes" id="UP001474181"/>
    </source>
</evidence>
<feature type="compositionally biased region" description="Acidic residues" evidence="1">
    <location>
        <begin position="587"/>
        <end position="596"/>
    </location>
</feature>
<dbReference type="RefSeq" id="WP_350789490.1">
    <property type="nucleotide sequence ID" value="NZ_JBEPEK010000534.1"/>
</dbReference>
<comment type="caution">
    <text evidence="2">The sequence shown here is derived from an EMBL/GenBank/DDBJ whole genome shotgun (WGS) entry which is preliminary data.</text>
</comment>
<feature type="compositionally biased region" description="Low complexity" evidence="1">
    <location>
        <begin position="721"/>
        <end position="735"/>
    </location>
</feature>
<name>A0ABV1XAN6_9ACTN</name>
<keyword evidence="3" id="KW-1185">Reference proteome</keyword>